<gene>
    <name evidence="1" type="ORF">Agabi119p4_2714</name>
</gene>
<evidence type="ECO:0000313" key="2">
    <source>
        <dbReference type="Proteomes" id="UP000629468"/>
    </source>
</evidence>
<protein>
    <submittedName>
        <fullName evidence="1">Uncharacterized protein</fullName>
    </submittedName>
</protein>
<evidence type="ECO:0000313" key="1">
    <source>
        <dbReference type="EMBL" id="KAF7783338.1"/>
    </source>
</evidence>
<reference evidence="1 2" key="1">
    <citation type="journal article" name="Sci. Rep.">
        <title>Telomere-to-telomere assembled and centromere annotated genomes of the two main subspecies of the button mushroom Agaricus bisporus reveal especially polymorphic chromosome ends.</title>
        <authorList>
            <person name="Sonnenberg A.S.M."/>
            <person name="Sedaghat-Telgerd N."/>
            <person name="Lavrijssen B."/>
            <person name="Ohm R.A."/>
            <person name="Hendrickx P.M."/>
            <person name="Scholtmeijer K."/>
            <person name="Baars J.J.P."/>
            <person name="van Peer A."/>
        </authorList>
    </citation>
    <scope>NUCLEOTIDE SEQUENCE [LARGE SCALE GENOMIC DNA]</scope>
    <source>
        <strain evidence="1 2">H119_p4</strain>
    </source>
</reference>
<accession>A0A8H7F9N9</accession>
<comment type="caution">
    <text evidence="1">The sequence shown here is derived from an EMBL/GenBank/DDBJ whole genome shotgun (WGS) entry which is preliminary data.</text>
</comment>
<name>A0A8H7F9N9_AGABI</name>
<sequence length="76" mass="8743">MRSRNSWITWACPGNSRRRKDVPLHTIFCTSTPPYVPTVTKKTPTQDPLCSVPSPYYYVGRALELQNLKHHGLFII</sequence>
<dbReference type="AlphaFoldDB" id="A0A8H7F9N9"/>
<organism evidence="1 2">
    <name type="scientific">Agaricus bisporus var. burnettii</name>
    <dbReference type="NCBI Taxonomy" id="192524"/>
    <lineage>
        <taxon>Eukaryota</taxon>
        <taxon>Fungi</taxon>
        <taxon>Dikarya</taxon>
        <taxon>Basidiomycota</taxon>
        <taxon>Agaricomycotina</taxon>
        <taxon>Agaricomycetes</taxon>
        <taxon>Agaricomycetidae</taxon>
        <taxon>Agaricales</taxon>
        <taxon>Agaricineae</taxon>
        <taxon>Agaricaceae</taxon>
        <taxon>Agaricus</taxon>
    </lineage>
</organism>
<dbReference type="EMBL" id="JABXXO010000003">
    <property type="protein sequence ID" value="KAF7783338.1"/>
    <property type="molecule type" value="Genomic_DNA"/>
</dbReference>
<dbReference type="Proteomes" id="UP000629468">
    <property type="component" value="Unassembled WGS sequence"/>
</dbReference>
<proteinExistence type="predicted"/>